<protein>
    <submittedName>
        <fullName evidence="1">Uncharacterized protein</fullName>
    </submittedName>
</protein>
<evidence type="ECO:0000313" key="2">
    <source>
        <dbReference type="Proteomes" id="UP000011135"/>
    </source>
</evidence>
<dbReference type="EMBL" id="AMZN01000010">
    <property type="protein sequence ID" value="ELR73065.1"/>
    <property type="molecule type" value="Genomic_DNA"/>
</dbReference>
<dbReference type="InterPro" id="IPR059231">
    <property type="entry name" value="Leader_pinensin"/>
</dbReference>
<dbReference type="Proteomes" id="UP000011135">
    <property type="component" value="Unassembled WGS sequence"/>
</dbReference>
<comment type="caution">
    <text evidence="1">The sequence shown here is derived from an EMBL/GenBank/DDBJ whole genome shotgun (WGS) entry which is preliminary data.</text>
</comment>
<dbReference type="OrthoDB" id="991865at2"/>
<dbReference type="RefSeq" id="WP_009578368.1">
    <property type="nucleotide sequence ID" value="NZ_AMZN01000010.1"/>
</dbReference>
<sequence length="92" mass="9921">MKNKKLKLDELKVKSFVTQTSDQNYETIKGGGDSRFDACPSAPVGCDFQTVIGCTITILRTLNCSWDDGCGSALGCIDTRLTKTVVDPFPGV</sequence>
<proteinExistence type="predicted"/>
<accession>L8JW93</accession>
<dbReference type="AlphaFoldDB" id="L8JW93"/>
<dbReference type="NCBIfam" id="NF038180">
    <property type="entry name" value="leader_pinensin"/>
    <property type="match status" value="1"/>
</dbReference>
<reference evidence="1 2" key="1">
    <citation type="submission" date="2012-12" db="EMBL/GenBank/DDBJ databases">
        <title>Genome assembly of Fulvivirga imtechensis AK7.</title>
        <authorList>
            <person name="Nupur N."/>
            <person name="Khatri I."/>
            <person name="Kumar R."/>
            <person name="Subramanian S."/>
            <person name="Pinnaka A."/>
        </authorList>
    </citation>
    <scope>NUCLEOTIDE SEQUENCE [LARGE SCALE GENOMIC DNA]</scope>
    <source>
        <strain evidence="1 2">AK7</strain>
    </source>
</reference>
<dbReference type="STRING" id="1237149.C900_00145"/>
<keyword evidence="2" id="KW-1185">Reference proteome</keyword>
<name>L8JW93_9BACT</name>
<evidence type="ECO:0000313" key="1">
    <source>
        <dbReference type="EMBL" id="ELR73065.1"/>
    </source>
</evidence>
<gene>
    <name evidence="1" type="ORF">C900_00145</name>
</gene>
<organism evidence="1 2">
    <name type="scientific">Fulvivirga imtechensis AK7</name>
    <dbReference type="NCBI Taxonomy" id="1237149"/>
    <lineage>
        <taxon>Bacteria</taxon>
        <taxon>Pseudomonadati</taxon>
        <taxon>Bacteroidota</taxon>
        <taxon>Cytophagia</taxon>
        <taxon>Cytophagales</taxon>
        <taxon>Fulvivirgaceae</taxon>
        <taxon>Fulvivirga</taxon>
    </lineage>
</organism>